<dbReference type="RefSeq" id="WP_160560330.1">
    <property type="nucleotide sequence ID" value="NZ_QZDT01000017.1"/>
</dbReference>
<gene>
    <name evidence="1" type="ORF">D5281_11520</name>
</gene>
<protein>
    <submittedName>
        <fullName evidence="1">HK97 gp10 family phage protein</fullName>
    </submittedName>
</protein>
<evidence type="ECO:0000313" key="1">
    <source>
        <dbReference type="EMBL" id="NBJ93206.1"/>
    </source>
</evidence>
<organism evidence="1 2">
    <name type="scientific">Parablautia muri</name>
    <dbReference type="NCBI Taxonomy" id="2320879"/>
    <lineage>
        <taxon>Bacteria</taxon>
        <taxon>Bacillati</taxon>
        <taxon>Bacillota</taxon>
        <taxon>Clostridia</taxon>
        <taxon>Lachnospirales</taxon>
        <taxon>Lachnospiraceae</taxon>
        <taxon>Parablautia</taxon>
    </lineage>
</organism>
<dbReference type="EMBL" id="QZDT01000017">
    <property type="protein sequence ID" value="NBJ93206.1"/>
    <property type="molecule type" value="Genomic_DNA"/>
</dbReference>
<reference evidence="1" key="1">
    <citation type="submission" date="2018-09" db="EMBL/GenBank/DDBJ databases">
        <title>Murine metabolic-syndrome-specific gut microbial biobank.</title>
        <authorList>
            <person name="Liu C."/>
        </authorList>
    </citation>
    <scope>NUCLEOTIDE SEQUENCE</scope>
    <source>
        <strain evidence="1">D42-62</strain>
    </source>
</reference>
<dbReference type="AlphaFoldDB" id="A0A9X5GSM3"/>
<proteinExistence type="predicted"/>
<comment type="caution">
    <text evidence="1">The sequence shown here is derived from an EMBL/GenBank/DDBJ whole genome shotgun (WGS) entry which is preliminary data.</text>
</comment>
<keyword evidence="2" id="KW-1185">Reference proteome</keyword>
<dbReference type="Proteomes" id="UP001154420">
    <property type="component" value="Unassembled WGS sequence"/>
</dbReference>
<accession>A0A9X5GSM3</accession>
<dbReference type="OrthoDB" id="4457835at2"/>
<evidence type="ECO:0000313" key="2">
    <source>
        <dbReference type="Proteomes" id="UP001154420"/>
    </source>
</evidence>
<sequence>MGANVQFINNSVKVKKALNDKGVAWLYEACGELEARTKRNSKVVTGKTKGSYQHNVDENNLEGFVGSNYENAIWEEFGTGEYALNGNGRKGGWFYKDAQGKGHFTHGKHPKRPLFKAFTSLKGSLIQRAQEIFGGS</sequence>
<name>A0A9X5GSM3_9FIRM</name>